<dbReference type="Proteomes" id="UP000235371">
    <property type="component" value="Unassembled WGS sequence"/>
</dbReference>
<reference evidence="7 8" key="1">
    <citation type="submission" date="2016-04" db="EMBL/GenBank/DDBJ databases">
        <title>A degradative enzymes factory behind the ericoid mycorrhizal symbiosis.</title>
        <authorList>
            <consortium name="DOE Joint Genome Institute"/>
            <person name="Martino E."/>
            <person name="Morin E."/>
            <person name="Grelet G."/>
            <person name="Kuo A."/>
            <person name="Kohler A."/>
            <person name="Daghino S."/>
            <person name="Barry K."/>
            <person name="Choi C."/>
            <person name="Cichocki N."/>
            <person name="Clum A."/>
            <person name="Copeland A."/>
            <person name="Hainaut M."/>
            <person name="Haridas S."/>
            <person name="Labutti K."/>
            <person name="Lindquist E."/>
            <person name="Lipzen A."/>
            <person name="Khouja H.-R."/>
            <person name="Murat C."/>
            <person name="Ohm R."/>
            <person name="Olson A."/>
            <person name="Spatafora J."/>
            <person name="Veneault-Fourrey C."/>
            <person name="Henrissat B."/>
            <person name="Grigoriev I."/>
            <person name="Martin F."/>
            <person name="Perotto S."/>
        </authorList>
    </citation>
    <scope>NUCLEOTIDE SEQUENCE [LARGE SCALE GENOMIC DNA]</scope>
    <source>
        <strain evidence="7 8">E</strain>
    </source>
</reference>
<evidence type="ECO:0000256" key="5">
    <source>
        <dbReference type="SAM" id="Phobius"/>
    </source>
</evidence>
<dbReference type="Pfam" id="PF13813">
    <property type="entry name" value="MBOAT_2"/>
    <property type="match status" value="1"/>
</dbReference>
<keyword evidence="4 5" id="KW-0472">Membrane</keyword>
<dbReference type="InterPro" id="IPR032805">
    <property type="entry name" value="Wax_synthase_dom"/>
</dbReference>
<keyword evidence="8" id="KW-1185">Reference proteome</keyword>
<evidence type="ECO:0000313" key="7">
    <source>
        <dbReference type="EMBL" id="PMD66121.1"/>
    </source>
</evidence>
<dbReference type="EMBL" id="KZ613745">
    <property type="protein sequence ID" value="PMD66121.1"/>
    <property type="molecule type" value="Genomic_DNA"/>
</dbReference>
<feature type="transmembrane region" description="Helical" evidence="5">
    <location>
        <begin position="392"/>
        <end position="410"/>
    </location>
</feature>
<gene>
    <name evidence="7" type="ORF">K444DRAFT_163910</name>
</gene>
<evidence type="ECO:0000259" key="6">
    <source>
        <dbReference type="Pfam" id="PF13813"/>
    </source>
</evidence>
<sequence>MDIQLGPLIQRTIWGPGILFTALIFPKIFYASHASRILTFAAVAASVVWALQPHDIDNPATSYLFGFAPCWTLIVAAVLLLLSTPARDFRRIRRKDEAVVGKGGTEELYEWEPFPEQMPRRCWWALDLMVNWRGLGWSYQRRQHFIPDAVKKVYDEAGINVKRDGSQDEKRCGQTRSSFLVQQSWYFVVDYVLLDFCIYFMDRDPWFNRPLGSDQRLLFGYPAGNYDVLVRPYRVFVGTLATYTVMDVAHVVLALVCVGLGPKNLGTLGEPWQHPPLWGTVDDLFHRGLPGFWGNFWHDLFRFQFLTITRKLLPFSAKDKSSAHGFRGLLAMTLVFALSGSMHAAGSYTELRETAPLWLFAGFAVQSIGVAAQEMITMLMVKGKAGPGARQVVTIAFWWFWGWLTAPMVIGDMAACGLFQSKVMPYSVVNLVWK</sequence>
<evidence type="ECO:0000256" key="3">
    <source>
        <dbReference type="ARBA" id="ARBA00022989"/>
    </source>
</evidence>
<protein>
    <recommendedName>
        <fullName evidence="6">Wax synthase domain-containing protein</fullName>
    </recommendedName>
</protein>
<accession>A0A2J6TSX2</accession>
<dbReference type="GO" id="GO:0016020">
    <property type="term" value="C:membrane"/>
    <property type="evidence" value="ECO:0007669"/>
    <property type="project" value="UniProtKB-SubCell"/>
</dbReference>
<dbReference type="InParanoid" id="A0A2J6TSX2"/>
<evidence type="ECO:0000256" key="4">
    <source>
        <dbReference type="ARBA" id="ARBA00023136"/>
    </source>
</evidence>
<keyword evidence="2 5" id="KW-0812">Transmembrane</keyword>
<evidence type="ECO:0000256" key="2">
    <source>
        <dbReference type="ARBA" id="ARBA00022692"/>
    </source>
</evidence>
<proteinExistence type="predicted"/>
<comment type="subcellular location">
    <subcellularLocation>
        <location evidence="1">Membrane</location>
        <topology evidence="1">Multi-pass membrane protein</topology>
    </subcellularLocation>
</comment>
<name>A0A2J6TSX2_9HELO</name>
<keyword evidence="3 5" id="KW-1133">Transmembrane helix</keyword>
<dbReference type="OrthoDB" id="2796277at2759"/>
<dbReference type="GeneID" id="36578758"/>
<feature type="domain" description="Wax synthase" evidence="6">
    <location>
        <begin position="275"/>
        <end position="360"/>
    </location>
</feature>
<dbReference type="RefSeq" id="XP_024743025.1">
    <property type="nucleotide sequence ID" value="XM_024870676.1"/>
</dbReference>
<evidence type="ECO:0000313" key="8">
    <source>
        <dbReference type="Proteomes" id="UP000235371"/>
    </source>
</evidence>
<organism evidence="7 8">
    <name type="scientific">Hyaloscypha bicolor E</name>
    <dbReference type="NCBI Taxonomy" id="1095630"/>
    <lineage>
        <taxon>Eukaryota</taxon>
        <taxon>Fungi</taxon>
        <taxon>Dikarya</taxon>
        <taxon>Ascomycota</taxon>
        <taxon>Pezizomycotina</taxon>
        <taxon>Leotiomycetes</taxon>
        <taxon>Helotiales</taxon>
        <taxon>Hyaloscyphaceae</taxon>
        <taxon>Hyaloscypha</taxon>
        <taxon>Hyaloscypha bicolor</taxon>
    </lineage>
</organism>
<feature type="transmembrane region" description="Helical" evidence="5">
    <location>
        <begin position="326"/>
        <end position="345"/>
    </location>
</feature>
<feature type="transmembrane region" description="Helical" evidence="5">
    <location>
        <begin position="357"/>
        <end position="380"/>
    </location>
</feature>
<dbReference type="AlphaFoldDB" id="A0A2J6TSX2"/>
<feature type="transmembrane region" description="Helical" evidence="5">
    <location>
        <begin position="235"/>
        <end position="258"/>
    </location>
</feature>
<feature type="transmembrane region" description="Helical" evidence="5">
    <location>
        <begin position="12"/>
        <end position="30"/>
    </location>
</feature>
<feature type="transmembrane region" description="Helical" evidence="5">
    <location>
        <begin position="64"/>
        <end position="84"/>
    </location>
</feature>
<evidence type="ECO:0000256" key="1">
    <source>
        <dbReference type="ARBA" id="ARBA00004141"/>
    </source>
</evidence>